<keyword evidence="1" id="KW-0472">Membrane</keyword>
<evidence type="ECO:0000313" key="2">
    <source>
        <dbReference type="Ensembl" id="ENSCINP00000031240.1"/>
    </source>
</evidence>
<dbReference type="Ensembl" id="ENSCINT00000030782.1">
    <property type="protein sequence ID" value="ENSCINP00000031240.1"/>
    <property type="gene ID" value="ENSCING00000017926.1"/>
</dbReference>
<protein>
    <submittedName>
        <fullName evidence="2">Uncharacterized protein</fullName>
    </submittedName>
</protein>
<keyword evidence="1" id="KW-0812">Transmembrane</keyword>
<organism evidence="2 3">
    <name type="scientific">Ciona intestinalis</name>
    <name type="common">Transparent sea squirt</name>
    <name type="synonym">Ascidia intestinalis</name>
    <dbReference type="NCBI Taxonomy" id="7719"/>
    <lineage>
        <taxon>Eukaryota</taxon>
        <taxon>Metazoa</taxon>
        <taxon>Chordata</taxon>
        <taxon>Tunicata</taxon>
        <taxon>Ascidiacea</taxon>
        <taxon>Phlebobranchia</taxon>
        <taxon>Cionidae</taxon>
        <taxon>Ciona</taxon>
    </lineage>
</organism>
<reference evidence="2" key="2">
    <citation type="journal article" date="2008" name="Genome Biol.">
        <title>Improved genome assembly and evidence-based global gene model set for the chordate Ciona intestinalis: new insight into intron and operon populations.</title>
        <authorList>
            <person name="Satou Y."/>
            <person name="Mineta K."/>
            <person name="Ogasawara M."/>
            <person name="Sasakura Y."/>
            <person name="Shoguchi E."/>
            <person name="Ueno K."/>
            <person name="Yamada L."/>
            <person name="Matsumoto J."/>
            <person name="Wasserscheid J."/>
            <person name="Dewar K."/>
            <person name="Wiley G.B."/>
            <person name="Macmil S.L."/>
            <person name="Roe B.A."/>
            <person name="Zeller R.W."/>
            <person name="Hastings K.E."/>
            <person name="Lemaire P."/>
            <person name="Lindquist E."/>
            <person name="Endo T."/>
            <person name="Hotta K."/>
            <person name="Inaba K."/>
        </authorList>
    </citation>
    <scope>NUCLEOTIDE SEQUENCE [LARGE SCALE GENOMIC DNA]</scope>
    <source>
        <strain evidence="2">wild type</strain>
    </source>
</reference>
<dbReference type="AlphaFoldDB" id="H2XNK7"/>
<reference evidence="3" key="1">
    <citation type="journal article" date="2002" name="Science">
        <title>The draft genome of Ciona intestinalis: insights into chordate and vertebrate origins.</title>
        <authorList>
            <person name="Dehal P."/>
            <person name="Satou Y."/>
            <person name="Campbell R.K."/>
            <person name="Chapman J."/>
            <person name="Degnan B."/>
            <person name="De Tomaso A."/>
            <person name="Davidson B."/>
            <person name="Di Gregorio A."/>
            <person name="Gelpke M."/>
            <person name="Goodstein D.M."/>
            <person name="Harafuji N."/>
            <person name="Hastings K.E."/>
            <person name="Ho I."/>
            <person name="Hotta K."/>
            <person name="Huang W."/>
            <person name="Kawashima T."/>
            <person name="Lemaire P."/>
            <person name="Martinez D."/>
            <person name="Meinertzhagen I.A."/>
            <person name="Necula S."/>
            <person name="Nonaka M."/>
            <person name="Putnam N."/>
            <person name="Rash S."/>
            <person name="Saiga H."/>
            <person name="Satake M."/>
            <person name="Terry A."/>
            <person name="Yamada L."/>
            <person name="Wang H.G."/>
            <person name="Awazu S."/>
            <person name="Azumi K."/>
            <person name="Boore J."/>
            <person name="Branno M."/>
            <person name="Chin-Bow S."/>
            <person name="DeSantis R."/>
            <person name="Doyle S."/>
            <person name="Francino P."/>
            <person name="Keys D.N."/>
            <person name="Haga S."/>
            <person name="Hayashi H."/>
            <person name="Hino K."/>
            <person name="Imai K.S."/>
            <person name="Inaba K."/>
            <person name="Kano S."/>
            <person name="Kobayashi K."/>
            <person name="Kobayashi M."/>
            <person name="Lee B.I."/>
            <person name="Makabe K.W."/>
            <person name="Manohar C."/>
            <person name="Matassi G."/>
            <person name="Medina M."/>
            <person name="Mochizuki Y."/>
            <person name="Mount S."/>
            <person name="Morishita T."/>
            <person name="Miura S."/>
            <person name="Nakayama A."/>
            <person name="Nishizaka S."/>
            <person name="Nomoto H."/>
            <person name="Ohta F."/>
            <person name="Oishi K."/>
            <person name="Rigoutsos I."/>
            <person name="Sano M."/>
            <person name="Sasaki A."/>
            <person name="Sasakura Y."/>
            <person name="Shoguchi E."/>
            <person name="Shin-i T."/>
            <person name="Spagnuolo A."/>
            <person name="Stainier D."/>
            <person name="Suzuki M.M."/>
            <person name="Tassy O."/>
            <person name="Takatori N."/>
            <person name="Tokuoka M."/>
            <person name="Yagi K."/>
            <person name="Yoshizaki F."/>
            <person name="Wada S."/>
            <person name="Zhang C."/>
            <person name="Hyatt P.D."/>
            <person name="Larimer F."/>
            <person name="Detter C."/>
            <person name="Doggett N."/>
            <person name="Glavina T."/>
            <person name="Hawkins T."/>
            <person name="Richardson P."/>
            <person name="Lucas S."/>
            <person name="Kohara Y."/>
            <person name="Levine M."/>
            <person name="Satoh N."/>
            <person name="Rokhsar D.S."/>
        </authorList>
    </citation>
    <scope>NUCLEOTIDE SEQUENCE [LARGE SCALE GENOMIC DNA]</scope>
</reference>
<dbReference type="STRING" id="7719.ENSCINP00000031240"/>
<keyword evidence="1" id="KW-1133">Transmembrane helix</keyword>
<name>H2XNK7_CIOIN</name>
<reference evidence="2" key="3">
    <citation type="submission" date="2025-08" db="UniProtKB">
        <authorList>
            <consortium name="Ensembl"/>
        </authorList>
    </citation>
    <scope>IDENTIFICATION</scope>
</reference>
<keyword evidence="3" id="KW-1185">Reference proteome</keyword>
<evidence type="ECO:0000313" key="3">
    <source>
        <dbReference type="Proteomes" id="UP000008144"/>
    </source>
</evidence>
<sequence length="96" mass="11255">MHEVQPFYAYLILVVFSFTFFLIYWEKYVTGVVNLPLGMDSGLLALILMYLLAGFFGPFALQENILGYFSIKDFLRLLIKFIPFTSFFGSCYTIYW</sequence>
<accession>H2XNK7</accession>
<reference evidence="2" key="4">
    <citation type="submission" date="2025-09" db="UniProtKB">
        <authorList>
            <consortium name="Ensembl"/>
        </authorList>
    </citation>
    <scope>IDENTIFICATION</scope>
</reference>
<dbReference type="Proteomes" id="UP000008144">
    <property type="component" value="Chromosome 1"/>
</dbReference>
<dbReference type="EMBL" id="EAAA01000196">
    <property type="status" value="NOT_ANNOTATED_CDS"/>
    <property type="molecule type" value="Genomic_DNA"/>
</dbReference>
<feature type="transmembrane region" description="Helical" evidence="1">
    <location>
        <begin position="77"/>
        <end position="95"/>
    </location>
</feature>
<feature type="transmembrane region" description="Helical" evidence="1">
    <location>
        <begin position="7"/>
        <end position="25"/>
    </location>
</feature>
<evidence type="ECO:0000256" key="1">
    <source>
        <dbReference type="SAM" id="Phobius"/>
    </source>
</evidence>
<feature type="transmembrane region" description="Helical" evidence="1">
    <location>
        <begin position="37"/>
        <end position="56"/>
    </location>
</feature>
<proteinExistence type="predicted"/>
<dbReference type="InParanoid" id="H2XNK7"/>
<dbReference type="HOGENOM" id="CLU_2359039_0_0_1"/>